<dbReference type="PANTHER" id="PTHR43031">
    <property type="entry name" value="FAD-DEPENDENT OXIDOREDUCTASE"/>
    <property type="match status" value="1"/>
</dbReference>
<proteinExistence type="predicted"/>
<dbReference type="CDD" id="cd00158">
    <property type="entry name" value="RHOD"/>
    <property type="match status" value="1"/>
</dbReference>
<dbReference type="Pfam" id="PF00581">
    <property type="entry name" value="Rhodanese"/>
    <property type="match status" value="1"/>
</dbReference>
<feature type="domain" description="Rhodanese" evidence="2">
    <location>
        <begin position="39"/>
        <end position="126"/>
    </location>
</feature>
<dbReference type="PROSITE" id="PS50206">
    <property type="entry name" value="RHODANESE_3"/>
    <property type="match status" value="1"/>
</dbReference>
<name>A0A163CJP6_9FLAO</name>
<evidence type="ECO:0000259" key="2">
    <source>
        <dbReference type="PROSITE" id="PS50206"/>
    </source>
</evidence>
<dbReference type="OrthoDB" id="9808735at2"/>
<organism evidence="3 4">
    <name type="scientific">Aquimarina aggregata</name>
    <dbReference type="NCBI Taxonomy" id="1642818"/>
    <lineage>
        <taxon>Bacteria</taxon>
        <taxon>Pseudomonadati</taxon>
        <taxon>Bacteroidota</taxon>
        <taxon>Flavobacteriia</taxon>
        <taxon>Flavobacteriales</taxon>
        <taxon>Flavobacteriaceae</taxon>
        <taxon>Aquimarina</taxon>
    </lineage>
</organism>
<sequence length="129" mass="14800">MIKRYLPFFILLLFICAIDAQEAPKVSIIDITVFKEAVIGKDVQLIDIRTSKEYSAGYIDDARNISITDIDNFNAQFSKLNKEKPVYLYCYSGVRSNRASKKLLAMGFKYVYDFKGGYKAWSNQVTIDK</sequence>
<dbReference type="EMBL" id="LQRT01000002">
    <property type="protein sequence ID" value="KZS42487.1"/>
    <property type="molecule type" value="Genomic_DNA"/>
</dbReference>
<keyword evidence="4" id="KW-1185">Reference proteome</keyword>
<feature type="chain" id="PRO_5007842039" description="Rhodanese domain-containing protein" evidence="1">
    <location>
        <begin position="23"/>
        <end position="129"/>
    </location>
</feature>
<dbReference type="STRING" id="1642818.AWE51_03325"/>
<dbReference type="Proteomes" id="UP000076715">
    <property type="component" value="Unassembled WGS sequence"/>
</dbReference>
<evidence type="ECO:0000256" key="1">
    <source>
        <dbReference type="SAM" id="SignalP"/>
    </source>
</evidence>
<dbReference type="RefSeq" id="WP_066310304.1">
    <property type="nucleotide sequence ID" value="NZ_LQRT01000002.1"/>
</dbReference>
<dbReference type="PANTHER" id="PTHR43031:SF1">
    <property type="entry name" value="PYRIDINE NUCLEOTIDE-DISULPHIDE OXIDOREDUCTASE"/>
    <property type="match status" value="1"/>
</dbReference>
<dbReference type="SMART" id="SM00450">
    <property type="entry name" value="RHOD"/>
    <property type="match status" value="1"/>
</dbReference>
<dbReference type="InterPro" id="IPR050229">
    <property type="entry name" value="GlpE_sulfurtransferase"/>
</dbReference>
<dbReference type="SUPFAM" id="SSF52821">
    <property type="entry name" value="Rhodanese/Cell cycle control phosphatase"/>
    <property type="match status" value="1"/>
</dbReference>
<comment type="caution">
    <text evidence="3">The sequence shown here is derived from an EMBL/GenBank/DDBJ whole genome shotgun (WGS) entry which is preliminary data.</text>
</comment>
<dbReference type="Gene3D" id="3.40.250.10">
    <property type="entry name" value="Rhodanese-like domain"/>
    <property type="match status" value="1"/>
</dbReference>
<evidence type="ECO:0000313" key="4">
    <source>
        <dbReference type="Proteomes" id="UP000076715"/>
    </source>
</evidence>
<dbReference type="InterPro" id="IPR001763">
    <property type="entry name" value="Rhodanese-like_dom"/>
</dbReference>
<accession>A0A163CJP6</accession>
<reference evidence="3 4" key="1">
    <citation type="submission" date="2016-01" db="EMBL/GenBank/DDBJ databases">
        <title>The draft genome sequence of Aquimarina sp. RZW4-3-2.</title>
        <authorList>
            <person name="Wang Y."/>
        </authorList>
    </citation>
    <scope>NUCLEOTIDE SEQUENCE [LARGE SCALE GENOMIC DNA]</scope>
    <source>
        <strain evidence="3 4">RZW4-3-2</strain>
    </source>
</reference>
<dbReference type="AlphaFoldDB" id="A0A163CJP6"/>
<evidence type="ECO:0000313" key="3">
    <source>
        <dbReference type="EMBL" id="KZS42487.1"/>
    </source>
</evidence>
<feature type="signal peptide" evidence="1">
    <location>
        <begin position="1"/>
        <end position="22"/>
    </location>
</feature>
<gene>
    <name evidence="3" type="ORF">AWE51_03325</name>
</gene>
<protein>
    <recommendedName>
        <fullName evidence="2">Rhodanese domain-containing protein</fullName>
    </recommendedName>
</protein>
<keyword evidence="1" id="KW-0732">Signal</keyword>
<dbReference type="InterPro" id="IPR036873">
    <property type="entry name" value="Rhodanese-like_dom_sf"/>
</dbReference>